<accession>A0A179H780</accession>
<name>A0A179H780_PURLI</name>
<sequence>MYVRMRPMQEHVGRRRWPGPDSEGSERIAGWAPTRRRASACMARHGSMDGWMFSRPDVRLMDRQAAACCGTRPRWADNSMRGERLAAPYSVFGRFRRLRATIPSRQYFAPGAVKSLGVNDAQQLNMPAFRRPTGLGSST</sequence>
<protein>
    <submittedName>
        <fullName evidence="2">Uncharacterized protein</fullName>
    </submittedName>
</protein>
<reference evidence="2 3" key="1">
    <citation type="submission" date="2016-01" db="EMBL/GenBank/DDBJ databases">
        <title>Biosynthesis of antibiotic leucinostatins and their inhibition on Phytophthora in bio-control Purpureocillium lilacinum.</title>
        <authorList>
            <person name="Wang G."/>
            <person name="Liu Z."/>
            <person name="Lin R."/>
            <person name="Li E."/>
            <person name="Mao Z."/>
            <person name="Ling J."/>
            <person name="Yin W."/>
            <person name="Xie B."/>
        </authorList>
    </citation>
    <scope>NUCLEOTIDE SEQUENCE [LARGE SCALE GENOMIC DNA]</scope>
    <source>
        <strain evidence="2">PLBJ-1</strain>
    </source>
</reference>
<gene>
    <name evidence="2" type="ORF">VFPBJ_00054</name>
</gene>
<organism evidence="2 3">
    <name type="scientific">Purpureocillium lilacinum</name>
    <name type="common">Paecilomyces lilacinus</name>
    <dbReference type="NCBI Taxonomy" id="33203"/>
    <lineage>
        <taxon>Eukaryota</taxon>
        <taxon>Fungi</taxon>
        <taxon>Dikarya</taxon>
        <taxon>Ascomycota</taxon>
        <taxon>Pezizomycotina</taxon>
        <taxon>Sordariomycetes</taxon>
        <taxon>Hypocreomycetidae</taxon>
        <taxon>Hypocreales</taxon>
        <taxon>Ophiocordycipitaceae</taxon>
        <taxon>Purpureocillium</taxon>
    </lineage>
</organism>
<dbReference type="EMBL" id="LSBH01000001">
    <property type="protein sequence ID" value="OAQ86014.1"/>
    <property type="molecule type" value="Genomic_DNA"/>
</dbReference>
<dbReference type="AlphaFoldDB" id="A0A179H780"/>
<evidence type="ECO:0000313" key="3">
    <source>
        <dbReference type="Proteomes" id="UP000078240"/>
    </source>
</evidence>
<feature type="region of interest" description="Disordered" evidence="1">
    <location>
        <begin position="1"/>
        <end position="26"/>
    </location>
</feature>
<evidence type="ECO:0000313" key="2">
    <source>
        <dbReference type="EMBL" id="OAQ86014.1"/>
    </source>
</evidence>
<comment type="caution">
    <text evidence="2">The sequence shown here is derived from an EMBL/GenBank/DDBJ whole genome shotgun (WGS) entry which is preliminary data.</text>
</comment>
<proteinExistence type="predicted"/>
<dbReference type="Proteomes" id="UP000078240">
    <property type="component" value="Unassembled WGS sequence"/>
</dbReference>
<evidence type="ECO:0000256" key="1">
    <source>
        <dbReference type="SAM" id="MobiDB-lite"/>
    </source>
</evidence>